<accession>A0AAV9XGI2</accession>
<gene>
    <name evidence="12" type="ORF">TWF694_008108</name>
</gene>
<comment type="caution">
    <text evidence="12">The sequence shown here is derived from an EMBL/GenBank/DDBJ whole genome shotgun (WGS) entry which is preliminary data.</text>
</comment>
<dbReference type="GO" id="GO:0030198">
    <property type="term" value="P:extracellular matrix organization"/>
    <property type="evidence" value="ECO:0007669"/>
    <property type="project" value="TreeGrafter"/>
</dbReference>
<feature type="compositionally biased region" description="Polar residues" evidence="10">
    <location>
        <begin position="1"/>
        <end position="12"/>
    </location>
</feature>
<dbReference type="GO" id="GO:0031012">
    <property type="term" value="C:extracellular matrix"/>
    <property type="evidence" value="ECO:0007669"/>
    <property type="project" value="InterPro"/>
</dbReference>
<dbReference type="InterPro" id="IPR006026">
    <property type="entry name" value="Peptidase_Metallo"/>
</dbReference>
<keyword evidence="4" id="KW-0732">Signal</keyword>
<dbReference type="InterPro" id="IPR001818">
    <property type="entry name" value="Pept_M10_metallopeptidase"/>
</dbReference>
<dbReference type="PRINTS" id="PR00138">
    <property type="entry name" value="MATRIXIN"/>
</dbReference>
<dbReference type="PANTHER" id="PTHR10201">
    <property type="entry name" value="MATRIX METALLOPROTEINASE"/>
    <property type="match status" value="1"/>
</dbReference>
<feature type="compositionally biased region" description="Basic and acidic residues" evidence="10">
    <location>
        <begin position="18"/>
        <end position="30"/>
    </location>
</feature>
<feature type="domain" description="Peptidase metallopeptidase" evidence="11">
    <location>
        <begin position="42"/>
        <end position="200"/>
    </location>
</feature>
<reference evidence="12 13" key="1">
    <citation type="submission" date="2019-10" db="EMBL/GenBank/DDBJ databases">
        <authorList>
            <person name="Palmer J.M."/>
        </authorList>
    </citation>
    <scope>NUCLEOTIDE SEQUENCE [LARGE SCALE GENOMIC DNA]</scope>
    <source>
        <strain evidence="12 13">TWF694</strain>
    </source>
</reference>
<evidence type="ECO:0000256" key="7">
    <source>
        <dbReference type="ARBA" id="ARBA00023049"/>
    </source>
</evidence>
<dbReference type="AlphaFoldDB" id="A0AAV9XGI2"/>
<evidence type="ECO:0000256" key="2">
    <source>
        <dbReference type="ARBA" id="ARBA00022670"/>
    </source>
</evidence>
<evidence type="ECO:0000256" key="1">
    <source>
        <dbReference type="ARBA" id="ARBA00010370"/>
    </source>
</evidence>
<keyword evidence="2" id="KW-0645">Protease</keyword>
<dbReference type="Proteomes" id="UP001365542">
    <property type="component" value="Unassembled WGS sequence"/>
</dbReference>
<keyword evidence="5" id="KW-0378">Hydrolase</keyword>
<feature type="binding site" evidence="9">
    <location>
        <position position="155"/>
    </location>
    <ligand>
        <name>Zn(2+)</name>
        <dbReference type="ChEBI" id="CHEBI:29105"/>
        <label>2</label>
        <note>catalytic</note>
    </ligand>
</feature>
<evidence type="ECO:0000256" key="10">
    <source>
        <dbReference type="SAM" id="MobiDB-lite"/>
    </source>
</evidence>
<evidence type="ECO:0000259" key="11">
    <source>
        <dbReference type="SMART" id="SM00235"/>
    </source>
</evidence>
<proteinExistence type="inferred from homology"/>
<feature type="binding site" evidence="9">
    <location>
        <position position="173"/>
    </location>
    <ligand>
        <name>Zn(2+)</name>
        <dbReference type="ChEBI" id="CHEBI:29105"/>
        <label>2</label>
        <note>catalytic</note>
    </ligand>
</feature>
<dbReference type="GO" id="GO:0008270">
    <property type="term" value="F:zinc ion binding"/>
    <property type="evidence" value="ECO:0007669"/>
    <property type="project" value="InterPro"/>
</dbReference>
<dbReference type="EMBL" id="JAVHJO010000004">
    <property type="protein sequence ID" value="KAK6540717.1"/>
    <property type="molecule type" value="Genomic_DNA"/>
</dbReference>
<comment type="similarity">
    <text evidence="1">Belongs to the peptidase M10A family.</text>
</comment>
<dbReference type="SMART" id="SM00235">
    <property type="entry name" value="ZnMc"/>
    <property type="match status" value="1"/>
</dbReference>
<evidence type="ECO:0000256" key="8">
    <source>
        <dbReference type="PIRSR" id="PIRSR621190-1"/>
    </source>
</evidence>
<dbReference type="Gene3D" id="3.40.390.10">
    <property type="entry name" value="Collagenase (Catalytic Domain)"/>
    <property type="match status" value="1"/>
</dbReference>
<sequence>MPAVLNKSSNFCSGFGPKESRPKREGEQCVEKPDNNKWLEGFEFRWKFTEPQGSLQDRNSGQTFNRNQMERIFQTVFSKWARVSGFKFTRVEESPNFNIKVLKVNSSKPFKSSAYAQGGADFENLDDGAFGFVEFNNFNFTGTWSPTIIHNVFLHEVGHAIGLNHTCDIGAVMYPALQDTKNIQELSDSDILHFKRLMASEGRPWYVPPQFRPSAQQPKSGSPAAGTPTSQGDVFTVTRVGSHFKVNDGPVMYIDDVIKTYRDKKVRWPGSNEPFILCGPNKPLEHNERVFLEAMCKEFKKSK</sequence>
<feature type="active site" evidence="8">
    <location>
        <position position="156"/>
    </location>
</feature>
<evidence type="ECO:0000256" key="3">
    <source>
        <dbReference type="ARBA" id="ARBA00022723"/>
    </source>
</evidence>
<name>A0AAV9XGI2_9PEZI</name>
<feature type="region of interest" description="Disordered" evidence="10">
    <location>
        <begin position="1"/>
        <end position="30"/>
    </location>
</feature>
<protein>
    <recommendedName>
        <fullName evidence="11">Peptidase metallopeptidase domain-containing protein</fullName>
    </recommendedName>
</protein>
<evidence type="ECO:0000256" key="9">
    <source>
        <dbReference type="PIRSR" id="PIRSR621190-2"/>
    </source>
</evidence>
<evidence type="ECO:0000256" key="5">
    <source>
        <dbReference type="ARBA" id="ARBA00022801"/>
    </source>
</evidence>
<keyword evidence="3 9" id="KW-0479">Metal-binding</keyword>
<keyword evidence="6 9" id="KW-0862">Zinc</keyword>
<evidence type="ECO:0000256" key="6">
    <source>
        <dbReference type="ARBA" id="ARBA00022833"/>
    </source>
</evidence>
<dbReference type="InterPro" id="IPR021190">
    <property type="entry name" value="Pept_M10A"/>
</dbReference>
<evidence type="ECO:0000256" key="4">
    <source>
        <dbReference type="ARBA" id="ARBA00022729"/>
    </source>
</evidence>
<comment type="cofactor">
    <cofactor evidence="9">
        <name>Zn(2+)</name>
        <dbReference type="ChEBI" id="CHEBI:29105"/>
    </cofactor>
    <text evidence="9">Binds 2 Zn(2+) ions per subunit.</text>
</comment>
<evidence type="ECO:0000313" key="13">
    <source>
        <dbReference type="Proteomes" id="UP001365542"/>
    </source>
</evidence>
<dbReference type="Pfam" id="PF00413">
    <property type="entry name" value="Peptidase_M10"/>
    <property type="match status" value="1"/>
</dbReference>
<dbReference type="SUPFAM" id="SSF55486">
    <property type="entry name" value="Metalloproteases ('zincins'), catalytic domain"/>
    <property type="match status" value="1"/>
</dbReference>
<keyword evidence="7" id="KW-0482">Metalloprotease</keyword>
<feature type="binding site" evidence="9">
    <location>
        <position position="159"/>
    </location>
    <ligand>
        <name>Zn(2+)</name>
        <dbReference type="ChEBI" id="CHEBI:29105"/>
        <label>2</label>
        <note>catalytic</note>
    </ligand>
</feature>
<evidence type="ECO:0000313" key="12">
    <source>
        <dbReference type="EMBL" id="KAK6540717.1"/>
    </source>
</evidence>
<dbReference type="GO" id="GO:0004222">
    <property type="term" value="F:metalloendopeptidase activity"/>
    <property type="evidence" value="ECO:0007669"/>
    <property type="project" value="InterPro"/>
</dbReference>
<feature type="binding site" evidence="9">
    <location>
        <position position="165"/>
    </location>
    <ligand>
        <name>Zn(2+)</name>
        <dbReference type="ChEBI" id="CHEBI:29105"/>
        <label>2</label>
        <note>catalytic</note>
    </ligand>
</feature>
<dbReference type="InterPro" id="IPR024079">
    <property type="entry name" value="MetalloPept_cat_dom_sf"/>
</dbReference>
<dbReference type="GO" id="GO:0030574">
    <property type="term" value="P:collagen catabolic process"/>
    <property type="evidence" value="ECO:0007669"/>
    <property type="project" value="TreeGrafter"/>
</dbReference>
<keyword evidence="13" id="KW-1185">Reference proteome</keyword>
<dbReference type="PANTHER" id="PTHR10201:SF291">
    <property type="entry name" value="MATRIX METALLOPROTEINASE 1, ISOFORM C-RELATED"/>
    <property type="match status" value="1"/>
</dbReference>
<dbReference type="GO" id="GO:0006508">
    <property type="term" value="P:proteolysis"/>
    <property type="evidence" value="ECO:0007669"/>
    <property type="project" value="UniProtKB-KW"/>
</dbReference>
<organism evidence="12 13">
    <name type="scientific">Orbilia ellipsospora</name>
    <dbReference type="NCBI Taxonomy" id="2528407"/>
    <lineage>
        <taxon>Eukaryota</taxon>
        <taxon>Fungi</taxon>
        <taxon>Dikarya</taxon>
        <taxon>Ascomycota</taxon>
        <taxon>Pezizomycotina</taxon>
        <taxon>Orbiliomycetes</taxon>
        <taxon>Orbiliales</taxon>
        <taxon>Orbiliaceae</taxon>
        <taxon>Orbilia</taxon>
    </lineage>
</organism>
<feature type="region of interest" description="Disordered" evidence="10">
    <location>
        <begin position="209"/>
        <end position="232"/>
    </location>
</feature>